<dbReference type="Pfam" id="PF09786">
    <property type="entry name" value="CytochromB561_N"/>
    <property type="match status" value="1"/>
</dbReference>
<evidence type="ECO:0000256" key="1">
    <source>
        <dbReference type="SAM" id="Phobius"/>
    </source>
</evidence>
<feature type="transmembrane region" description="Helical" evidence="1">
    <location>
        <begin position="20"/>
        <end position="38"/>
    </location>
</feature>
<evidence type="ECO:0008006" key="4">
    <source>
        <dbReference type="Google" id="ProtNLM"/>
    </source>
</evidence>
<dbReference type="GO" id="GO:0016020">
    <property type="term" value="C:membrane"/>
    <property type="evidence" value="ECO:0007669"/>
    <property type="project" value="TreeGrafter"/>
</dbReference>
<accession>A0A9P0EE15</accession>
<dbReference type="OrthoDB" id="509821at2759"/>
<keyword evidence="3" id="KW-1185">Reference proteome</keyword>
<dbReference type="Proteomes" id="UP001152798">
    <property type="component" value="Chromosome 2"/>
</dbReference>
<dbReference type="PANTHER" id="PTHR21780:SF0">
    <property type="entry name" value="TRANSMEMBRANE PROTEIN 209"/>
    <property type="match status" value="1"/>
</dbReference>
<reference evidence="2" key="1">
    <citation type="submission" date="2022-01" db="EMBL/GenBank/DDBJ databases">
        <authorList>
            <person name="King R."/>
        </authorList>
    </citation>
    <scope>NUCLEOTIDE SEQUENCE</scope>
</reference>
<evidence type="ECO:0000313" key="2">
    <source>
        <dbReference type="EMBL" id="CAH1393214.1"/>
    </source>
</evidence>
<feature type="transmembrane region" description="Helical" evidence="1">
    <location>
        <begin position="50"/>
        <end position="71"/>
    </location>
</feature>
<protein>
    <recommendedName>
        <fullName evidence="4">Transmembrane protein 209</fullName>
    </recommendedName>
</protein>
<evidence type="ECO:0000313" key="3">
    <source>
        <dbReference type="Proteomes" id="UP001152798"/>
    </source>
</evidence>
<dbReference type="PANTHER" id="PTHR21780">
    <property type="entry name" value="TRANSMEMBRANE PROTEIN 209"/>
    <property type="match status" value="1"/>
</dbReference>
<name>A0A9P0EE15_NEZVI</name>
<proteinExistence type="predicted"/>
<keyword evidence="1" id="KW-1133">Transmembrane helix</keyword>
<dbReference type="AlphaFoldDB" id="A0A9P0EE15"/>
<dbReference type="EMBL" id="OV725078">
    <property type="protein sequence ID" value="CAH1393214.1"/>
    <property type="molecule type" value="Genomic_DNA"/>
</dbReference>
<dbReference type="InterPro" id="IPR019176">
    <property type="entry name" value="Cytochrome_B561-rel"/>
</dbReference>
<keyword evidence="1" id="KW-0472">Membrane</keyword>
<sequence length="640" mass="74079">MCNSRKSMEEYYTIIYKKQYSLFWATVNMACMLLTPYIMSVTRLGSHYTSIVICFFFLANIIYHLCIIFHYRKKPWDLYFNTSAENNETNIGGRKRKWSWVNIVDRSKLKEQEAKISTPENNFESSLLTINGDTKQKSSWANIVDRSKLKEQEGRISTPNSSEKYFDTSFSTVGGSDSMYLSFEEPQDLMSVSYKYEVGVLVTSSRLFIKPCGCQVLDWKCRLCPFRVYPIEYFKSWFWYPIQYAPKECMECGESCLATEAEFRKFDAISYPLHLCDCKCRYCVYADKYPLKPRTNLLPDDCHCLCICSKCRVIEELIQGLEPHEKLETPDEDLETSAWCDLSEEEKYFQVWSPPQTCNKKSSVAILKNLVHQFCPPGDTSYSRNRDSRILQINNELWKSFGVNPLNLVKWTSNLRKWISTTILNRIVEEMNRIDDDLIAQGLTLVSIGNVGYETIKATAFSELIRKNVPSLLLLLPYLEITSNQQYIMQRIRELAEGSTMRDFDGQSGGKFNDIPWDAHLPSDAELIMHLMVTYFDAKLPPLISEPLRRPFSTQYFVESPKKPTQTELAIYQQGSRPPYYQLIVNGEIHQLPPGSNNVLYALLLFIHCIKINHDGMLGRINLGPAGLNMLWIVEDTTRI</sequence>
<organism evidence="2 3">
    <name type="scientific">Nezara viridula</name>
    <name type="common">Southern green stink bug</name>
    <name type="synonym">Cimex viridulus</name>
    <dbReference type="NCBI Taxonomy" id="85310"/>
    <lineage>
        <taxon>Eukaryota</taxon>
        <taxon>Metazoa</taxon>
        <taxon>Ecdysozoa</taxon>
        <taxon>Arthropoda</taxon>
        <taxon>Hexapoda</taxon>
        <taxon>Insecta</taxon>
        <taxon>Pterygota</taxon>
        <taxon>Neoptera</taxon>
        <taxon>Paraneoptera</taxon>
        <taxon>Hemiptera</taxon>
        <taxon>Heteroptera</taxon>
        <taxon>Panheteroptera</taxon>
        <taxon>Pentatomomorpha</taxon>
        <taxon>Pentatomoidea</taxon>
        <taxon>Pentatomidae</taxon>
        <taxon>Pentatominae</taxon>
        <taxon>Nezara</taxon>
    </lineage>
</organism>
<gene>
    <name evidence="2" type="ORF">NEZAVI_LOCUS3920</name>
</gene>
<keyword evidence="1" id="KW-0812">Transmembrane</keyword>